<name>A0A3D2X7P3_9FIRM</name>
<accession>A0A3D2X7P3</accession>
<evidence type="ECO:0000259" key="1">
    <source>
        <dbReference type="Pfam" id="PF06114"/>
    </source>
</evidence>
<reference evidence="2 3" key="1">
    <citation type="journal article" date="2018" name="Nat. Biotechnol.">
        <title>A standardized bacterial taxonomy based on genome phylogeny substantially revises the tree of life.</title>
        <authorList>
            <person name="Parks D.H."/>
            <person name="Chuvochina M."/>
            <person name="Waite D.W."/>
            <person name="Rinke C."/>
            <person name="Skarshewski A."/>
            <person name="Chaumeil P.A."/>
            <person name="Hugenholtz P."/>
        </authorList>
    </citation>
    <scope>NUCLEOTIDE SEQUENCE [LARGE SCALE GENOMIC DNA]</scope>
    <source>
        <strain evidence="2">UBA11728</strain>
    </source>
</reference>
<sequence length="232" mass="27278">MKKENILEKILEVYQICNISSFPVDCLDLISKCGITCKSYSSLKRKKQEHCLLVSEEAFTLKNEIYYNDKILDKRIRFSLIHELGHIMLNHKENRSEAEEREANFFATNLLAPRIVIHYSGCKNLADVIKRFDLSEEAAGYAFSDYKYWLRKIKLHFPDIENQIYQHFFNTEINQLVWSISECECCFFHPAYNGSKVCPSCFIANLKKHKNSYDTQEYALDLLRSQKLYGDI</sequence>
<proteinExistence type="predicted"/>
<feature type="domain" description="IrrE N-terminal-like" evidence="1">
    <location>
        <begin position="62"/>
        <end position="143"/>
    </location>
</feature>
<organism evidence="2 3">
    <name type="scientific">Lachnoclostridium phytofermentans</name>
    <dbReference type="NCBI Taxonomy" id="66219"/>
    <lineage>
        <taxon>Bacteria</taxon>
        <taxon>Bacillati</taxon>
        <taxon>Bacillota</taxon>
        <taxon>Clostridia</taxon>
        <taxon>Lachnospirales</taxon>
        <taxon>Lachnospiraceae</taxon>
    </lineage>
</organism>
<dbReference type="Proteomes" id="UP000262969">
    <property type="component" value="Unassembled WGS sequence"/>
</dbReference>
<evidence type="ECO:0000313" key="3">
    <source>
        <dbReference type="Proteomes" id="UP000262969"/>
    </source>
</evidence>
<gene>
    <name evidence="2" type="ORF">DHW61_11455</name>
</gene>
<dbReference type="Gene3D" id="1.10.10.2910">
    <property type="match status" value="1"/>
</dbReference>
<dbReference type="InterPro" id="IPR010359">
    <property type="entry name" value="IrrE_HExxH"/>
</dbReference>
<dbReference type="Pfam" id="PF06114">
    <property type="entry name" value="Peptidase_M78"/>
    <property type="match status" value="1"/>
</dbReference>
<protein>
    <recommendedName>
        <fullName evidence="1">IrrE N-terminal-like domain-containing protein</fullName>
    </recommendedName>
</protein>
<dbReference type="AlphaFoldDB" id="A0A3D2X7P3"/>
<comment type="caution">
    <text evidence="2">The sequence shown here is derived from an EMBL/GenBank/DDBJ whole genome shotgun (WGS) entry which is preliminary data.</text>
</comment>
<dbReference type="EMBL" id="DPVV01000379">
    <property type="protein sequence ID" value="HCL03006.1"/>
    <property type="molecule type" value="Genomic_DNA"/>
</dbReference>
<evidence type="ECO:0000313" key="2">
    <source>
        <dbReference type="EMBL" id="HCL03006.1"/>
    </source>
</evidence>